<keyword evidence="1" id="KW-0472">Membrane</keyword>
<evidence type="ECO:0000313" key="3">
    <source>
        <dbReference type="EMBL" id="CUS45668.1"/>
    </source>
</evidence>
<reference evidence="3" key="1">
    <citation type="submission" date="2015-10" db="EMBL/GenBank/DDBJ databases">
        <authorList>
            <person name="Gilbert D.G."/>
        </authorList>
    </citation>
    <scope>NUCLEOTIDE SEQUENCE</scope>
</reference>
<dbReference type="PANTHER" id="PTHR46825:SF9">
    <property type="entry name" value="BETA-LACTAMASE-RELATED DOMAIN-CONTAINING PROTEIN"/>
    <property type="match status" value="1"/>
</dbReference>
<feature type="transmembrane region" description="Helical" evidence="1">
    <location>
        <begin position="510"/>
        <end position="535"/>
    </location>
</feature>
<protein>
    <submittedName>
        <fullName evidence="3">Beta-lactamase</fullName>
        <ecNumber evidence="3">3.5.2.6</ecNumber>
    </submittedName>
</protein>
<dbReference type="EMBL" id="CZQE01000289">
    <property type="protein sequence ID" value="CUS45668.1"/>
    <property type="molecule type" value="Genomic_DNA"/>
</dbReference>
<organism evidence="3">
    <name type="scientific">hydrothermal vent metagenome</name>
    <dbReference type="NCBI Taxonomy" id="652676"/>
    <lineage>
        <taxon>unclassified sequences</taxon>
        <taxon>metagenomes</taxon>
        <taxon>ecological metagenomes</taxon>
    </lineage>
</organism>
<keyword evidence="1" id="KW-0812">Transmembrane</keyword>
<dbReference type="InterPro" id="IPR012338">
    <property type="entry name" value="Beta-lactam/transpept-like"/>
</dbReference>
<dbReference type="Gene3D" id="3.40.710.10">
    <property type="entry name" value="DD-peptidase/beta-lactamase superfamily"/>
    <property type="match status" value="1"/>
</dbReference>
<feature type="transmembrane region" description="Helical" evidence="1">
    <location>
        <begin position="558"/>
        <end position="578"/>
    </location>
</feature>
<feature type="transmembrane region" description="Helical" evidence="1">
    <location>
        <begin position="590"/>
        <end position="614"/>
    </location>
</feature>
<dbReference type="SUPFAM" id="SSF56601">
    <property type="entry name" value="beta-lactamase/transpeptidase-like"/>
    <property type="match status" value="1"/>
</dbReference>
<evidence type="ECO:0000256" key="1">
    <source>
        <dbReference type="SAM" id="Phobius"/>
    </source>
</evidence>
<dbReference type="InterPro" id="IPR001466">
    <property type="entry name" value="Beta-lactam-related"/>
</dbReference>
<gene>
    <name evidence="3" type="ORF">MGWOODY_Smn1978</name>
</gene>
<dbReference type="Pfam" id="PF00144">
    <property type="entry name" value="Beta-lactamase"/>
    <property type="match status" value="1"/>
</dbReference>
<dbReference type="AlphaFoldDB" id="A0A160TMA4"/>
<name>A0A160TMA4_9ZZZZ</name>
<sequence length="656" mass="70175">MRIVKTIALCLAALALPASGQSPRAPAPAAPLAPVGVTTPAPSAGAQLTATDVDSWLDGLMPYGIESGGIAGVVVVVVKDGKVLTQRGFGKADVKTGKRVDPAATLFRPGSVSKLFTWTAVMQQVQAGKLDLDKDVNAYLDFTIPPAYGKPITLRNLMTHTSGFEETAKYLITTRPEDNRPLDAVLKRWVPHRIYAPGSTASYSNYGASLAGYLVERVSGEKFDDYVQRHILAPLGMRHSSFAQPLPPVLAAGMARGYAVASGEPQKFEIIPMSPAGALSSTGADMAQFMIAHLAQGGPLLSPQTAALMHATANTPIPGLPGMALGFYHEDRNGLNIVGHGGDTNWFHSDLHLYLDKNVGLFVSFNSSGKAGAAHTLRGKLFEGFTDRYFPQPAPELPTLATAAEHGRLLVGHYVSSRGSLTNWLRIATLLGEATVVLNDDRTITVSALRDAAGAPKRWREVAPWQWQEVGGTDRLGVQVKDGKVVALAPEGMAAIILFLPASTTLNAGWIVPALLAALAVMLVTALSWPVVALVRRRYGYRPSIAGRPLMLHRATRITAWIAVIVAAGWMTLIGVLSSDISALDGRLDIWMRLLQVLTLVAVAGTVLTLWNVLTMARSPERKRLATGWTLLVAVSAVYLVWLAFSLRTMTLGLNF</sequence>
<dbReference type="InterPro" id="IPR050491">
    <property type="entry name" value="AmpC-like"/>
</dbReference>
<dbReference type="GO" id="GO:0008800">
    <property type="term" value="F:beta-lactamase activity"/>
    <property type="evidence" value="ECO:0007669"/>
    <property type="project" value="UniProtKB-EC"/>
</dbReference>
<dbReference type="EC" id="3.5.2.6" evidence="3"/>
<evidence type="ECO:0000259" key="2">
    <source>
        <dbReference type="Pfam" id="PF00144"/>
    </source>
</evidence>
<feature type="domain" description="Beta-lactamase-related" evidence="2">
    <location>
        <begin position="64"/>
        <end position="373"/>
    </location>
</feature>
<accession>A0A160TMA4</accession>
<proteinExistence type="predicted"/>
<feature type="transmembrane region" description="Helical" evidence="1">
    <location>
        <begin position="626"/>
        <end position="645"/>
    </location>
</feature>
<keyword evidence="1" id="KW-1133">Transmembrane helix</keyword>
<dbReference type="PANTHER" id="PTHR46825">
    <property type="entry name" value="D-ALANYL-D-ALANINE-CARBOXYPEPTIDASE/ENDOPEPTIDASE AMPH"/>
    <property type="match status" value="1"/>
</dbReference>
<keyword evidence="3" id="KW-0378">Hydrolase</keyword>